<accession>A0A0P1AEL0</accession>
<proteinExistence type="predicted"/>
<evidence type="ECO:0000313" key="1">
    <source>
        <dbReference type="EMBL" id="CEG39417.1"/>
    </source>
</evidence>
<name>A0A0P1AEL0_PLAHL</name>
<evidence type="ECO:0000313" key="2">
    <source>
        <dbReference type="Proteomes" id="UP000054928"/>
    </source>
</evidence>
<dbReference type="RefSeq" id="XP_024575786.1">
    <property type="nucleotide sequence ID" value="XM_024724962.1"/>
</dbReference>
<keyword evidence="2" id="KW-1185">Reference proteome</keyword>
<organism evidence="1 2">
    <name type="scientific">Plasmopara halstedii</name>
    <name type="common">Downy mildew of sunflower</name>
    <dbReference type="NCBI Taxonomy" id="4781"/>
    <lineage>
        <taxon>Eukaryota</taxon>
        <taxon>Sar</taxon>
        <taxon>Stramenopiles</taxon>
        <taxon>Oomycota</taxon>
        <taxon>Peronosporomycetes</taxon>
        <taxon>Peronosporales</taxon>
        <taxon>Peronosporaceae</taxon>
        <taxon>Plasmopara</taxon>
    </lineage>
</organism>
<dbReference type="EMBL" id="CCYD01000428">
    <property type="protein sequence ID" value="CEG39417.1"/>
    <property type="molecule type" value="Genomic_DNA"/>
</dbReference>
<dbReference type="GeneID" id="36404720"/>
<reference evidence="2" key="1">
    <citation type="submission" date="2014-09" db="EMBL/GenBank/DDBJ databases">
        <authorList>
            <person name="Sharma Rahul"/>
            <person name="Thines Marco"/>
        </authorList>
    </citation>
    <scope>NUCLEOTIDE SEQUENCE [LARGE SCALE GENOMIC DNA]</scope>
</reference>
<dbReference type="AlphaFoldDB" id="A0A0P1AEL0"/>
<protein>
    <submittedName>
        <fullName evidence="1">Uncharacterized protein</fullName>
    </submittedName>
</protein>
<sequence>MAWCRGFQGKRQRRQAAVSRELQDITLLETILIYCDATAYTRLATPRDTQIVRSSAASHPQLTEAL</sequence>
<dbReference type="Proteomes" id="UP000054928">
    <property type="component" value="Unassembled WGS sequence"/>
</dbReference>